<proteinExistence type="predicted"/>
<dbReference type="EMBL" id="CM055095">
    <property type="protein sequence ID" value="KAJ7558983.1"/>
    <property type="molecule type" value="Genomic_DNA"/>
</dbReference>
<evidence type="ECO:0000313" key="2">
    <source>
        <dbReference type="Proteomes" id="UP001162992"/>
    </source>
</evidence>
<protein>
    <submittedName>
        <fullName evidence="1">Uncharacterized protein</fullName>
    </submittedName>
</protein>
<sequence length="1037" mass="110953">MAEDAEKLANRSEDRNPFGRSPPTPTPTPTPTASSAGASFIPVQGNMASINWLGLGQGSKKVSLSGASVGLPRPTASTNTVGASTLHSRRSLCRPWDREDLLMRLSTFKSNSWFKKPMAISPMACARRGWANMEVDVIACDGCGAQLNFATASSFSQEQVENAAEIFSKQLETGHQPFCQWKGNMCSESLVQFPPTPVPALIGGYNYRCEALLQLPYLPAVSDASIDRMKFSRGPQIDCLLEKPPPLLGGLVAWNPVERMAMGSIEEQYNSFYKAQRLISLCGWEARVLPETPDCEDHSAHSARNVCSAGPSKVSSHKGQDCRTNVLIITRKEKHIDKKKKRPTKKNTRPVRPNPVSAFLDCSLCGVSVSLSSFAKVLRPSTALGSAFPILPQLHKPYAATPARGTSAASGIDGWLARDGKGRAFVEQVAEAGEASPAAEQDNPSNVGILDLSLTIAGGPPPTMLGAQTTAVYEPMPEMQALSEQPEGSEMGEYGVASYESRGPVDPHQDAGQGVSSICIPHSRTLQEASANMDHEAFETDDGEVGDAKSFAGESSKRKRIAESSAVDQFSLGMAVTGPASRNEGTNEPDVDCEVQGKLKRNNLCQWPSLQSGSNKAVAIDGGMNAEVPEISRKRDKLKDLGSGREGNLSRRTVKDVPCSSSVNATYTCYYNAMENSIESVECMPNSSDLNHTAGSGDYDFEGHVDKPIVHVQQSISQPGSNLRTMSVASHGFPINDRVGDEIDETNVAIISSGTGMAGGISVGMGVVDDQQHGSFEAEVRGETNTVDFSVHQAESPGGDPEVIINLAGHMGDFTPEYGLSGDFAPEEVDKAHHNDAQEDSHEAMLSLCPGIGQTSCKEFGSAEGEWGETGAKADRRESGRYISEWTQDTTNAVLMGGDSATLVREGIDGWIEAANGEDEQAGTNSVAVVCEERDLADVQLYGKITKDFDPVCHHRHFCPWVNGNVVAAGSSSNFGILEALCGWQLTIDALDVLQMQGNLRAGVTESESTASMCKLVSDQQTPRSLSPKQQYSACGQ</sequence>
<dbReference type="Proteomes" id="UP001162992">
    <property type="component" value="Chromosome 4"/>
</dbReference>
<reference evidence="2" key="1">
    <citation type="journal article" date="2024" name="Proc. Natl. Acad. Sci. U.S.A.">
        <title>Extraordinary preservation of gene collinearity over three hundred million years revealed in homosporous lycophytes.</title>
        <authorList>
            <person name="Li C."/>
            <person name="Wickell D."/>
            <person name="Kuo L.Y."/>
            <person name="Chen X."/>
            <person name="Nie B."/>
            <person name="Liao X."/>
            <person name="Peng D."/>
            <person name="Ji J."/>
            <person name="Jenkins J."/>
            <person name="Williams M."/>
            <person name="Shu S."/>
            <person name="Plott C."/>
            <person name="Barry K."/>
            <person name="Rajasekar S."/>
            <person name="Grimwood J."/>
            <person name="Han X."/>
            <person name="Sun S."/>
            <person name="Hou Z."/>
            <person name="He W."/>
            <person name="Dai G."/>
            <person name="Sun C."/>
            <person name="Schmutz J."/>
            <person name="Leebens-Mack J.H."/>
            <person name="Li F.W."/>
            <person name="Wang L."/>
        </authorList>
    </citation>
    <scope>NUCLEOTIDE SEQUENCE [LARGE SCALE GENOMIC DNA]</scope>
    <source>
        <strain evidence="2">cv. PW_Plant_1</strain>
    </source>
</reference>
<comment type="caution">
    <text evidence="1">The sequence shown here is derived from an EMBL/GenBank/DDBJ whole genome shotgun (WGS) entry which is preliminary data.</text>
</comment>
<organism evidence="1 2">
    <name type="scientific">Diphasiastrum complanatum</name>
    <name type="common">Issler's clubmoss</name>
    <name type="synonym">Lycopodium complanatum</name>
    <dbReference type="NCBI Taxonomy" id="34168"/>
    <lineage>
        <taxon>Eukaryota</taxon>
        <taxon>Viridiplantae</taxon>
        <taxon>Streptophyta</taxon>
        <taxon>Embryophyta</taxon>
        <taxon>Tracheophyta</taxon>
        <taxon>Lycopodiopsida</taxon>
        <taxon>Lycopodiales</taxon>
        <taxon>Lycopodiaceae</taxon>
        <taxon>Lycopodioideae</taxon>
        <taxon>Diphasiastrum</taxon>
    </lineage>
</organism>
<evidence type="ECO:0000313" key="1">
    <source>
        <dbReference type="EMBL" id="KAJ7558983.1"/>
    </source>
</evidence>
<accession>A0ACC2DXT5</accession>
<name>A0ACC2DXT5_DIPCM</name>
<gene>
    <name evidence="1" type="ORF">O6H91_04G064300</name>
</gene>
<keyword evidence="2" id="KW-1185">Reference proteome</keyword>